<evidence type="ECO:0000313" key="1">
    <source>
        <dbReference type="EMBL" id="KAA8527174.1"/>
    </source>
</evidence>
<dbReference type="EMBL" id="CM018046">
    <property type="protein sequence ID" value="KAA8527174.1"/>
    <property type="molecule type" value="Genomic_DNA"/>
</dbReference>
<sequence length="75" mass="8290">MLYILTTKPMFRMILTVGKNHNLEFINICTGDGKINGNNGAELARTNCFKDRVALMKALPCGSDESITGEGNRRN</sequence>
<keyword evidence="2" id="KW-1185">Reference proteome</keyword>
<accession>A0A5J5AAC2</accession>
<gene>
    <name evidence="1" type="ORF">F0562_008597</name>
</gene>
<protein>
    <submittedName>
        <fullName evidence="1">Uncharacterized protein</fullName>
    </submittedName>
</protein>
<dbReference type="AlphaFoldDB" id="A0A5J5AAC2"/>
<evidence type="ECO:0000313" key="2">
    <source>
        <dbReference type="Proteomes" id="UP000325577"/>
    </source>
</evidence>
<organism evidence="1 2">
    <name type="scientific">Nyssa sinensis</name>
    <dbReference type="NCBI Taxonomy" id="561372"/>
    <lineage>
        <taxon>Eukaryota</taxon>
        <taxon>Viridiplantae</taxon>
        <taxon>Streptophyta</taxon>
        <taxon>Embryophyta</taxon>
        <taxon>Tracheophyta</taxon>
        <taxon>Spermatophyta</taxon>
        <taxon>Magnoliopsida</taxon>
        <taxon>eudicotyledons</taxon>
        <taxon>Gunneridae</taxon>
        <taxon>Pentapetalae</taxon>
        <taxon>asterids</taxon>
        <taxon>Cornales</taxon>
        <taxon>Nyssaceae</taxon>
        <taxon>Nyssa</taxon>
    </lineage>
</organism>
<name>A0A5J5AAC2_9ASTE</name>
<proteinExistence type="predicted"/>
<dbReference type="Proteomes" id="UP000325577">
    <property type="component" value="Linkage Group LG3"/>
</dbReference>
<reference evidence="1 2" key="1">
    <citation type="submission" date="2019-09" db="EMBL/GenBank/DDBJ databases">
        <title>A chromosome-level genome assembly of the Chinese tupelo Nyssa sinensis.</title>
        <authorList>
            <person name="Yang X."/>
            <person name="Kang M."/>
            <person name="Yang Y."/>
            <person name="Xiong H."/>
            <person name="Wang M."/>
            <person name="Zhang Z."/>
            <person name="Wang Z."/>
            <person name="Wu H."/>
            <person name="Ma T."/>
            <person name="Liu J."/>
            <person name="Xi Z."/>
        </authorList>
    </citation>
    <scope>NUCLEOTIDE SEQUENCE [LARGE SCALE GENOMIC DNA]</scope>
    <source>
        <strain evidence="1">J267</strain>
        <tissue evidence="1">Leaf</tissue>
    </source>
</reference>